<feature type="transmembrane region" description="Helical" evidence="1">
    <location>
        <begin position="6"/>
        <end position="23"/>
    </location>
</feature>
<evidence type="ECO:0000313" key="3">
    <source>
        <dbReference type="Proteomes" id="UP000481872"/>
    </source>
</evidence>
<protein>
    <submittedName>
        <fullName evidence="2">Erythromycin esterase family protein</fullName>
    </submittedName>
</protein>
<gene>
    <name evidence="2" type="ORF">G3M99_03940</name>
</gene>
<keyword evidence="1" id="KW-0472">Membrane</keyword>
<evidence type="ECO:0000313" key="2">
    <source>
        <dbReference type="EMBL" id="NEU04017.1"/>
    </source>
</evidence>
<dbReference type="Gene3D" id="1.20.1440.30">
    <property type="entry name" value="Biosynthetic Protein domain"/>
    <property type="match status" value="1"/>
</dbReference>
<sequence>MKKKGLIISIIIIIIAIGIIYNMPMNNVNYVKKNSRELKLNDTNDNKDLDLILDNIKDKTIVCTNENHGINENADIQYKFANYLMDNWDLKYFLMECGYASGTLLNEYLQTGDEKLLDDIFENGVFGGMSDESSKELAKKLYLKNKDLPEEKKLIIIGLDVQQQGESITYYFKHIKNKYNNIPKDQLEKINKVLKCSEEEMINGERSSTFLKAIEDLEKDIKENEDIYIQSLDKEEVFNLQVILNNLKNTSKVGVVMDGPITDNKEFYEARDKVNYENFKKIYDHFGGGKYYIHYGMDHIYQKEINNVKFLGANIKEDLNFKDKIYSINTLYKNGQRYNYSDLAANNFYSITTDLEETLKKADIENGNRIIVLDNKKSPYKKKVFKECFTFIDVYNDEKLFESNKGVTTDYFQAEIIIENPTPIKWYGEEIIKKLKR</sequence>
<dbReference type="AlphaFoldDB" id="A0A6M0H0I5"/>
<dbReference type="Pfam" id="PF05139">
    <property type="entry name" value="Erythro_esteras"/>
    <property type="match status" value="1"/>
</dbReference>
<comment type="caution">
    <text evidence="2">The sequence shown here is derived from an EMBL/GenBank/DDBJ whole genome shotgun (WGS) entry which is preliminary data.</text>
</comment>
<evidence type="ECO:0000256" key="1">
    <source>
        <dbReference type="SAM" id="Phobius"/>
    </source>
</evidence>
<keyword evidence="3" id="KW-1185">Reference proteome</keyword>
<name>A0A6M0H0I5_9CLOT</name>
<dbReference type="SUPFAM" id="SSF159501">
    <property type="entry name" value="EreA/ChaN-like"/>
    <property type="match status" value="1"/>
</dbReference>
<organism evidence="2 3">
    <name type="scientific">Clostridium senegalense</name>
    <dbReference type="NCBI Taxonomy" id="1465809"/>
    <lineage>
        <taxon>Bacteria</taxon>
        <taxon>Bacillati</taxon>
        <taxon>Bacillota</taxon>
        <taxon>Clostridia</taxon>
        <taxon>Eubacteriales</taxon>
        <taxon>Clostridiaceae</taxon>
        <taxon>Clostridium</taxon>
    </lineage>
</organism>
<dbReference type="Gene3D" id="3.40.1660.10">
    <property type="entry name" value="EreA-like (biosynthetic domain)"/>
    <property type="match status" value="1"/>
</dbReference>
<keyword evidence="1" id="KW-0812">Transmembrane</keyword>
<dbReference type="Proteomes" id="UP000481872">
    <property type="component" value="Unassembled WGS sequence"/>
</dbReference>
<accession>A0A6M0H0I5</accession>
<dbReference type="GO" id="GO:0046677">
    <property type="term" value="P:response to antibiotic"/>
    <property type="evidence" value="ECO:0007669"/>
    <property type="project" value="InterPro"/>
</dbReference>
<keyword evidence="1" id="KW-1133">Transmembrane helix</keyword>
<dbReference type="Gene3D" id="3.30.1870.10">
    <property type="entry name" value="EreA-like, domain 2"/>
    <property type="match status" value="1"/>
</dbReference>
<reference evidence="2 3" key="1">
    <citation type="submission" date="2020-02" db="EMBL/GenBank/DDBJ databases">
        <title>Genome assembly of a novel Clostridium senegalense strain.</title>
        <authorList>
            <person name="Gupta T.B."/>
            <person name="Jauregui R."/>
            <person name="Maclean P."/>
            <person name="Nawarathana A."/>
            <person name="Brightwell G."/>
        </authorList>
    </citation>
    <scope>NUCLEOTIDE SEQUENCE [LARGE SCALE GENOMIC DNA]</scope>
    <source>
        <strain evidence="2 3">AGRFS4</strain>
    </source>
</reference>
<dbReference type="InterPro" id="IPR007815">
    <property type="entry name" value="Emycin_Estase"/>
</dbReference>
<dbReference type="EMBL" id="JAAGPU010000004">
    <property type="protein sequence ID" value="NEU04017.1"/>
    <property type="molecule type" value="Genomic_DNA"/>
</dbReference>
<proteinExistence type="predicted"/>
<dbReference type="RefSeq" id="WP_199869262.1">
    <property type="nucleotide sequence ID" value="NZ_JAAGPU010000004.1"/>
</dbReference>